<reference evidence="2 3" key="1">
    <citation type="submission" date="2020-04" db="EMBL/GenBank/DDBJ databases">
        <title>MicrobeNet Type strains.</title>
        <authorList>
            <person name="Nicholson A.C."/>
        </authorList>
    </citation>
    <scope>NUCLEOTIDE SEQUENCE [LARGE SCALE GENOMIC DNA]</scope>
    <source>
        <strain evidence="2 3">DSM 44445</strain>
    </source>
</reference>
<name>A0A7X6RK38_9NOCA</name>
<dbReference type="PROSITE" id="PS50943">
    <property type="entry name" value="HTH_CROC1"/>
    <property type="match status" value="1"/>
</dbReference>
<comment type="caution">
    <text evidence="2">The sequence shown here is derived from an EMBL/GenBank/DDBJ whole genome shotgun (WGS) entry which is preliminary data.</text>
</comment>
<dbReference type="Pfam" id="PF19054">
    <property type="entry name" value="DUF5753"/>
    <property type="match status" value="1"/>
</dbReference>
<evidence type="ECO:0000259" key="1">
    <source>
        <dbReference type="PROSITE" id="PS50943"/>
    </source>
</evidence>
<dbReference type="InterPro" id="IPR010982">
    <property type="entry name" value="Lambda_DNA-bd_dom_sf"/>
</dbReference>
<accession>A0A7X6RK38</accession>
<dbReference type="Proteomes" id="UP000523447">
    <property type="component" value="Unassembled WGS sequence"/>
</dbReference>
<keyword evidence="3" id="KW-1185">Reference proteome</keyword>
<evidence type="ECO:0000313" key="2">
    <source>
        <dbReference type="EMBL" id="NKY88836.1"/>
    </source>
</evidence>
<evidence type="ECO:0000313" key="3">
    <source>
        <dbReference type="Proteomes" id="UP000523447"/>
    </source>
</evidence>
<organism evidence="2 3">
    <name type="scientific">Nocardia veterana</name>
    <dbReference type="NCBI Taxonomy" id="132249"/>
    <lineage>
        <taxon>Bacteria</taxon>
        <taxon>Bacillati</taxon>
        <taxon>Actinomycetota</taxon>
        <taxon>Actinomycetes</taxon>
        <taxon>Mycobacteriales</taxon>
        <taxon>Nocardiaceae</taxon>
        <taxon>Nocardia</taxon>
    </lineage>
</organism>
<dbReference type="GO" id="GO:0003677">
    <property type="term" value="F:DNA binding"/>
    <property type="evidence" value="ECO:0007669"/>
    <property type="project" value="InterPro"/>
</dbReference>
<dbReference type="SUPFAM" id="SSF47413">
    <property type="entry name" value="lambda repressor-like DNA-binding domains"/>
    <property type="match status" value="1"/>
</dbReference>
<gene>
    <name evidence="2" type="ORF">HGA07_24875</name>
</gene>
<dbReference type="InterPro" id="IPR001387">
    <property type="entry name" value="Cro/C1-type_HTH"/>
</dbReference>
<dbReference type="Pfam" id="PF13560">
    <property type="entry name" value="HTH_31"/>
    <property type="match status" value="1"/>
</dbReference>
<dbReference type="Gene3D" id="1.10.260.40">
    <property type="entry name" value="lambda repressor-like DNA-binding domains"/>
    <property type="match status" value="1"/>
</dbReference>
<dbReference type="AlphaFoldDB" id="A0A7X6RK38"/>
<protein>
    <submittedName>
        <fullName evidence="2">Helix-turn-helix transcriptional regulator</fullName>
    </submittedName>
</protein>
<feature type="domain" description="HTH cro/C1-type" evidence="1">
    <location>
        <begin position="5"/>
        <end position="53"/>
    </location>
</feature>
<proteinExistence type="predicted"/>
<dbReference type="InterPro" id="IPR043917">
    <property type="entry name" value="DUF5753"/>
</dbReference>
<sequence>MYTAERDLTGAAIAKHLGFSPTYWSKFERDRKILSEDKLQLLFGVLDLSADDREDLLALRAAASGRGWWAEYSNLFGVEHQRLWGLEFGASEISAYESLLIPGLLQTESYARALIDQDDVFIPKKEVARRVEVRMRRQERLTGADPLRFNAIVSQAALLQQVGGPDVLREQLQHLAHLIRRYPETLDVRVMPFTSRSGYLFGGAAFYVIEFDRPFLPPLGWHESTAVSGVIENSDQVRDLTIAFEAAQRNALGKRDTLALIEESAGRLGTT</sequence>
<dbReference type="EMBL" id="JAAXPE010000035">
    <property type="protein sequence ID" value="NKY88836.1"/>
    <property type="molecule type" value="Genomic_DNA"/>
</dbReference>